<sequence>MAVPRPLVNSVFKSRRICASCQRVRLHVDLHHFRDQSRQTSSFAHPSNPRSRESRDCSAVQRARRRRSFHSSRRALHEPVDQHRQAVPLGDFYTDLLESPLPQPQASGADTSLPVWVPQGDKTKEERARQVFGALRGSGYERRLPETPEQKWTTVNGVPVPPRPLEPDNCCMSGCVHCVWDDYRDDLEAWAARAKEAQAKAQKRPAGDQPKIHLHRPEVHEASGSMDDDGGGSEALWDSPSTADLDQDTIYQGIPVGIRAFMATEKKIRERKQIRKEKGLKVDDY</sequence>
<dbReference type="InterPro" id="IPR039251">
    <property type="entry name" value="OXLD1"/>
</dbReference>
<organism evidence="3 4">
    <name type="scientific">Capronia epimyces CBS 606.96</name>
    <dbReference type="NCBI Taxonomy" id="1182542"/>
    <lineage>
        <taxon>Eukaryota</taxon>
        <taxon>Fungi</taxon>
        <taxon>Dikarya</taxon>
        <taxon>Ascomycota</taxon>
        <taxon>Pezizomycotina</taxon>
        <taxon>Eurotiomycetes</taxon>
        <taxon>Chaetothyriomycetidae</taxon>
        <taxon>Chaetothyriales</taxon>
        <taxon>Herpotrichiellaceae</taxon>
        <taxon>Capronia</taxon>
    </lineage>
</organism>
<dbReference type="RefSeq" id="XP_007733686.1">
    <property type="nucleotide sequence ID" value="XM_007735496.1"/>
</dbReference>
<dbReference type="AlphaFoldDB" id="W9Y648"/>
<dbReference type="HOGENOM" id="CLU_062297_0_0_1"/>
<feature type="region of interest" description="Disordered" evidence="1">
    <location>
        <begin position="220"/>
        <end position="245"/>
    </location>
</feature>
<dbReference type="Proteomes" id="UP000019478">
    <property type="component" value="Unassembled WGS sequence"/>
</dbReference>
<feature type="domain" description="Oxidoreductase-like" evidence="2">
    <location>
        <begin position="154"/>
        <end position="198"/>
    </location>
</feature>
<proteinExistence type="predicted"/>
<gene>
    <name evidence="3" type="ORF">A1O3_05371</name>
</gene>
<reference evidence="3 4" key="1">
    <citation type="submission" date="2013-03" db="EMBL/GenBank/DDBJ databases">
        <title>The Genome Sequence of Capronia epimyces CBS 606.96.</title>
        <authorList>
            <consortium name="The Broad Institute Genomics Platform"/>
            <person name="Cuomo C."/>
            <person name="de Hoog S."/>
            <person name="Gorbushina A."/>
            <person name="Walker B."/>
            <person name="Young S.K."/>
            <person name="Zeng Q."/>
            <person name="Gargeya S."/>
            <person name="Fitzgerald M."/>
            <person name="Haas B."/>
            <person name="Abouelleil A."/>
            <person name="Allen A.W."/>
            <person name="Alvarado L."/>
            <person name="Arachchi H.M."/>
            <person name="Berlin A.M."/>
            <person name="Chapman S.B."/>
            <person name="Gainer-Dewar J."/>
            <person name="Goldberg J."/>
            <person name="Griggs A."/>
            <person name="Gujja S."/>
            <person name="Hansen M."/>
            <person name="Howarth C."/>
            <person name="Imamovic A."/>
            <person name="Ireland A."/>
            <person name="Larimer J."/>
            <person name="McCowan C."/>
            <person name="Murphy C."/>
            <person name="Pearson M."/>
            <person name="Poon T.W."/>
            <person name="Priest M."/>
            <person name="Roberts A."/>
            <person name="Saif S."/>
            <person name="Shea T."/>
            <person name="Sisk P."/>
            <person name="Sykes S."/>
            <person name="Wortman J."/>
            <person name="Nusbaum C."/>
            <person name="Birren B."/>
        </authorList>
    </citation>
    <scope>NUCLEOTIDE SEQUENCE [LARGE SCALE GENOMIC DNA]</scope>
    <source>
        <strain evidence="3 4">CBS 606.96</strain>
    </source>
</reference>
<dbReference type="eggNOG" id="KOG4690">
    <property type="taxonomic scope" value="Eukaryota"/>
</dbReference>
<feature type="compositionally biased region" description="Polar residues" evidence="1">
    <location>
        <begin position="38"/>
        <end position="49"/>
    </location>
</feature>
<dbReference type="OrthoDB" id="10064411at2759"/>
<evidence type="ECO:0000313" key="4">
    <source>
        <dbReference type="Proteomes" id="UP000019478"/>
    </source>
</evidence>
<keyword evidence="4" id="KW-1185">Reference proteome</keyword>
<dbReference type="EMBL" id="AMGY01000004">
    <property type="protein sequence ID" value="EXJ84701.1"/>
    <property type="molecule type" value="Genomic_DNA"/>
</dbReference>
<dbReference type="PANTHER" id="PTHR21193">
    <property type="entry name" value="OXIDOREDUCTASE-LIKE DOMAIN-CONTAINING PROTEIN 1"/>
    <property type="match status" value="1"/>
</dbReference>
<dbReference type="InterPro" id="IPR019180">
    <property type="entry name" value="Oxidoreductase-like_N"/>
</dbReference>
<feature type="region of interest" description="Disordered" evidence="1">
    <location>
        <begin position="36"/>
        <end position="80"/>
    </location>
</feature>
<comment type="caution">
    <text evidence="3">The sequence shown here is derived from an EMBL/GenBank/DDBJ whole genome shotgun (WGS) entry which is preliminary data.</text>
</comment>
<feature type="compositionally biased region" description="Basic residues" evidence="1">
    <location>
        <begin position="62"/>
        <end position="74"/>
    </location>
</feature>
<evidence type="ECO:0000259" key="2">
    <source>
        <dbReference type="Pfam" id="PF09791"/>
    </source>
</evidence>
<name>W9Y648_9EURO</name>
<dbReference type="GeneID" id="19169486"/>
<evidence type="ECO:0000313" key="3">
    <source>
        <dbReference type="EMBL" id="EXJ84701.1"/>
    </source>
</evidence>
<evidence type="ECO:0000256" key="1">
    <source>
        <dbReference type="SAM" id="MobiDB-lite"/>
    </source>
</evidence>
<dbReference type="Pfam" id="PF09791">
    <property type="entry name" value="Oxidored-like"/>
    <property type="match status" value="1"/>
</dbReference>
<dbReference type="PANTHER" id="PTHR21193:SF3">
    <property type="entry name" value="OXIDOREDUCTASE-LIKE DOMAIN-CONTAINING PROTEIN 1"/>
    <property type="match status" value="1"/>
</dbReference>
<protein>
    <recommendedName>
        <fullName evidence="2">Oxidoreductase-like domain-containing protein</fullName>
    </recommendedName>
</protein>
<dbReference type="GO" id="GO:0005739">
    <property type="term" value="C:mitochondrion"/>
    <property type="evidence" value="ECO:0007669"/>
    <property type="project" value="TreeGrafter"/>
</dbReference>
<dbReference type="STRING" id="1182542.W9Y648"/>
<accession>W9Y648</accession>